<evidence type="ECO:0000256" key="5">
    <source>
        <dbReference type="ARBA" id="ARBA00022552"/>
    </source>
</evidence>
<evidence type="ECO:0000259" key="14">
    <source>
        <dbReference type="PROSITE" id="PS51686"/>
    </source>
</evidence>
<evidence type="ECO:0000256" key="3">
    <source>
        <dbReference type="ARBA" id="ARBA00012140"/>
    </source>
</evidence>
<dbReference type="Proteomes" id="UP000198612">
    <property type="component" value="Unassembled WGS sequence"/>
</dbReference>
<comment type="catalytic activity">
    <reaction evidence="12">
        <text>cytidine(967) in 16S rRNA + S-adenosyl-L-methionine = 5-methylcytidine(967) in 16S rRNA + S-adenosyl-L-homocysteine + H(+)</text>
        <dbReference type="Rhea" id="RHEA:42748"/>
        <dbReference type="Rhea" id="RHEA-COMP:10219"/>
        <dbReference type="Rhea" id="RHEA-COMP:10220"/>
        <dbReference type="ChEBI" id="CHEBI:15378"/>
        <dbReference type="ChEBI" id="CHEBI:57856"/>
        <dbReference type="ChEBI" id="CHEBI:59789"/>
        <dbReference type="ChEBI" id="CHEBI:74483"/>
        <dbReference type="ChEBI" id="CHEBI:82748"/>
        <dbReference type="EC" id="2.1.1.176"/>
    </reaction>
</comment>
<dbReference type="EMBL" id="FOHG01000003">
    <property type="protein sequence ID" value="SES69110.1"/>
    <property type="molecule type" value="Genomic_DNA"/>
</dbReference>
<dbReference type="EMBL" id="FNBJ01000003">
    <property type="protein sequence ID" value="SDE90266.1"/>
    <property type="molecule type" value="Genomic_DNA"/>
</dbReference>
<accession>A0A1G6HRB9</accession>
<dbReference type="CDD" id="cd02440">
    <property type="entry name" value="AdoMet_MTases"/>
    <property type="match status" value="1"/>
</dbReference>
<evidence type="ECO:0000256" key="11">
    <source>
        <dbReference type="ARBA" id="ARBA00031088"/>
    </source>
</evidence>
<feature type="domain" description="SAM-dependent MTase RsmB/NOP-type" evidence="14">
    <location>
        <begin position="172"/>
        <end position="446"/>
    </location>
</feature>
<keyword evidence="7 13" id="KW-0808">Transferase</keyword>
<reference evidence="18 21" key="2">
    <citation type="submission" date="2019-03" db="EMBL/GenBank/DDBJ databases">
        <title>Subsurface microbial communities from deep shales in Ohio and West Virginia, USA.</title>
        <authorList>
            <person name="Wrighton K."/>
        </authorList>
    </citation>
    <scope>NUCLEOTIDE SEQUENCE [LARGE SCALE GENOMIC DNA]</scope>
    <source>
        <strain evidence="18 21">DSMZ 11287</strain>
    </source>
</reference>
<dbReference type="Pfam" id="PF01029">
    <property type="entry name" value="NusB"/>
    <property type="match status" value="1"/>
</dbReference>
<dbReference type="Gene3D" id="1.10.940.10">
    <property type="entry name" value="NusB-like"/>
    <property type="match status" value="1"/>
</dbReference>
<evidence type="ECO:0000256" key="7">
    <source>
        <dbReference type="ARBA" id="ARBA00022679"/>
    </source>
</evidence>
<evidence type="ECO:0000256" key="10">
    <source>
        <dbReference type="ARBA" id="ARBA00030399"/>
    </source>
</evidence>
<evidence type="ECO:0000313" key="22">
    <source>
        <dbReference type="Proteomes" id="UP000324896"/>
    </source>
</evidence>
<comment type="similarity">
    <text evidence="13">Belongs to the class I-like SAM-binding methyltransferase superfamily. RsmB/NOP family.</text>
</comment>
<dbReference type="EMBL" id="FMYT01000001">
    <property type="protein sequence ID" value="SDB96046.1"/>
    <property type="molecule type" value="Genomic_DNA"/>
</dbReference>
<dbReference type="InterPro" id="IPR054728">
    <property type="entry name" value="RsmB-like_ferredoxin"/>
</dbReference>
<dbReference type="InterPro" id="IPR004573">
    <property type="entry name" value="rRNA_ssu_MeTfrase_B"/>
</dbReference>
<evidence type="ECO:0000313" key="19">
    <source>
        <dbReference type="Proteomes" id="UP000198612"/>
    </source>
</evidence>
<dbReference type="Gene3D" id="3.40.50.150">
    <property type="entry name" value="Vaccinia Virus protein VP39"/>
    <property type="match status" value="1"/>
</dbReference>
<feature type="active site" description="Nucleophile" evidence="13">
    <location>
        <position position="381"/>
    </location>
</feature>
<dbReference type="NCBIfam" id="NF011494">
    <property type="entry name" value="PRK14902.1"/>
    <property type="match status" value="1"/>
</dbReference>
<dbReference type="Pfam" id="PF01189">
    <property type="entry name" value="Methyltr_RsmB-F"/>
    <property type="match status" value="1"/>
</dbReference>
<dbReference type="FunFam" id="3.40.50.150:FF:000022">
    <property type="entry name" value="Ribosomal RNA small subunit methyltransferase B"/>
    <property type="match status" value="1"/>
</dbReference>
<keyword evidence="6 13" id="KW-0489">Methyltransferase</keyword>
<gene>
    <name evidence="18" type="ORF">C7954_101123</name>
    <name evidence="15" type="ORF">SAMN04488597_10165</name>
    <name evidence="16" type="ORF">SAMN04488598_103107</name>
    <name evidence="17" type="ORF">SAMN04515652_103106</name>
</gene>
<dbReference type="Gene3D" id="3.30.70.1170">
    <property type="entry name" value="Sun protein, domain 3"/>
    <property type="match status" value="1"/>
</dbReference>
<evidence type="ECO:0000256" key="6">
    <source>
        <dbReference type="ARBA" id="ARBA00022603"/>
    </source>
</evidence>
<dbReference type="EC" id="2.1.1.176" evidence="3"/>
<dbReference type="PRINTS" id="PR02008">
    <property type="entry name" value="RCMTFAMILY"/>
</dbReference>
<dbReference type="PROSITE" id="PS51686">
    <property type="entry name" value="SAM_MT_RSMB_NOP"/>
    <property type="match status" value="1"/>
</dbReference>
<evidence type="ECO:0000313" key="15">
    <source>
        <dbReference type="EMBL" id="SDB96046.1"/>
    </source>
</evidence>
<dbReference type="PANTHER" id="PTHR22807:SF53">
    <property type="entry name" value="RIBOSOMAL RNA SMALL SUBUNIT METHYLTRANSFERASE B-RELATED"/>
    <property type="match status" value="1"/>
</dbReference>
<dbReference type="InterPro" id="IPR001678">
    <property type="entry name" value="MeTrfase_RsmB-F_NOP2_dom"/>
</dbReference>
<dbReference type="AlphaFoldDB" id="A0A1G6HRB9"/>
<keyword evidence="4" id="KW-0963">Cytoplasm</keyword>
<dbReference type="GO" id="GO:0006355">
    <property type="term" value="P:regulation of DNA-templated transcription"/>
    <property type="evidence" value="ECO:0007669"/>
    <property type="project" value="InterPro"/>
</dbReference>
<comment type="subcellular location">
    <subcellularLocation>
        <location evidence="2">Cytoplasm</location>
    </subcellularLocation>
</comment>
<evidence type="ECO:0000313" key="16">
    <source>
        <dbReference type="EMBL" id="SDE90266.1"/>
    </source>
</evidence>
<dbReference type="NCBIfam" id="TIGR00563">
    <property type="entry name" value="rsmB"/>
    <property type="match status" value="1"/>
</dbReference>
<dbReference type="InterPro" id="IPR006027">
    <property type="entry name" value="NusB_RsmB_TIM44"/>
</dbReference>
<name>A0A1G6HRB9_9FIRM</name>
<evidence type="ECO:0000256" key="4">
    <source>
        <dbReference type="ARBA" id="ARBA00022490"/>
    </source>
</evidence>
<protein>
    <recommendedName>
        <fullName evidence="3">16S rRNA (cytosine(967)-C(5))-methyltransferase</fullName>
        <ecNumber evidence="3">2.1.1.176</ecNumber>
    </recommendedName>
    <alternativeName>
        <fullName evidence="10">16S rRNA m5C967 methyltransferase</fullName>
    </alternativeName>
    <alternativeName>
        <fullName evidence="11">rRNA (cytosine-C(5)-)-methyltransferase RsmB</fullName>
    </alternativeName>
</protein>
<organism evidence="15 22">
    <name type="scientific">Halanaerobium congolense</name>
    <dbReference type="NCBI Taxonomy" id="54121"/>
    <lineage>
        <taxon>Bacteria</taxon>
        <taxon>Bacillati</taxon>
        <taxon>Bacillota</taxon>
        <taxon>Clostridia</taxon>
        <taxon>Halanaerobiales</taxon>
        <taxon>Halanaerobiaceae</taxon>
        <taxon>Halanaerobium</taxon>
    </lineage>
</organism>
<evidence type="ECO:0000313" key="21">
    <source>
        <dbReference type="Proteomes" id="UP000295472"/>
    </source>
</evidence>
<dbReference type="Pfam" id="PF22458">
    <property type="entry name" value="RsmF-B_ferredox"/>
    <property type="match status" value="1"/>
</dbReference>
<reference evidence="19 20" key="1">
    <citation type="submission" date="2016-10" db="EMBL/GenBank/DDBJ databases">
        <authorList>
            <person name="Varghese N."/>
            <person name="Submissions S."/>
        </authorList>
    </citation>
    <scope>NUCLEOTIDE SEQUENCE [LARGE SCALE GENOMIC DNA]</scope>
    <source>
        <strain evidence="15 22">WG10</strain>
        <strain evidence="16 20">WG2</strain>
        <strain evidence="17 19">WG5</strain>
    </source>
</reference>
<keyword evidence="9 13" id="KW-0694">RNA-binding</keyword>
<evidence type="ECO:0000256" key="13">
    <source>
        <dbReference type="PROSITE-ProRule" id="PRU01023"/>
    </source>
</evidence>
<dbReference type="InterPro" id="IPR029063">
    <property type="entry name" value="SAM-dependent_MTases_sf"/>
</dbReference>
<evidence type="ECO:0000256" key="9">
    <source>
        <dbReference type="ARBA" id="ARBA00022884"/>
    </source>
</evidence>
<feature type="binding site" evidence="13">
    <location>
        <position position="312"/>
    </location>
    <ligand>
        <name>S-adenosyl-L-methionine</name>
        <dbReference type="ChEBI" id="CHEBI:59789"/>
    </ligand>
</feature>
<feature type="binding site" evidence="13">
    <location>
        <begin position="261"/>
        <end position="267"/>
    </location>
    <ligand>
        <name>S-adenosyl-L-methionine</name>
        <dbReference type="ChEBI" id="CHEBI:59789"/>
    </ligand>
</feature>
<dbReference type="Proteomes" id="UP000324896">
    <property type="component" value="Unassembled WGS sequence"/>
</dbReference>
<evidence type="ECO:0000256" key="2">
    <source>
        <dbReference type="ARBA" id="ARBA00004496"/>
    </source>
</evidence>
<evidence type="ECO:0000256" key="8">
    <source>
        <dbReference type="ARBA" id="ARBA00022691"/>
    </source>
</evidence>
<evidence type="ECO:0000256" key="12">
    <source>
        <dbReference type="ARBA" id="ARBA00047283"/>
    </source>
</evidence>
<evidence type="ECO:0000256" key="1">
    <source>
        <dbReference type="ARBA" id="ARBA00002724"/>
    </source>
</evidence>
<dbReference type="InterPro" id="IPR035926">
    <property type="entry name" value="NusB-like_sf"/>
</dbReference>
<dbReference type="GO" id="GO:0008649">
    <property type="term" value="F:rRNA methyltransferase activity"/>
    <property type="evidence" value="ECO:0007669"/>
    <property type="project" value="InterPro"/>
</dbReference>
<keyword evidence="8 13" id="KW-0949">S-adenosyl-L-methionine</keyword>
<evidence type="ECO:0000313" key="20">
    <source>
        <dbReference type="Proteomes" id="UP000199519"/>
    </source>
</evidence>
<comment type="function">
    <text evidence="1">Specifically methylates the cytosine at position 967 (m5C967) of 16S rRNA.</text>
</comment>
<dbReference type="SUPFAM" id="SSF53335">
    <property type="entry name" value="S-adenosyl-L-methionine-dependent methyltransferases"/>
    <property type="match status" value="1"/>
</dbReference>
<feature type="binding site" evidence="13">
    <location>
        <position position="328"/>
    </location>
    <ligand>
        <name>S-adenosyl-L-methionine</name>
        <dbReference type="ChEBI" id="CHEBI:59789"/>
    </ligand>
</feature>
<dbReference type="SUPFAM" id="SSF48013">
    <property type="entry name" value="NusB-like"/>
    <property type="match status" value="1"/>
</dbReference>
<dbReference type="GO" id="GO:0003723">
    <property type="term" value="F:RNA binding"/>
    <property type="evidence" value="ECO:0007669"/>
    <property type="project" value="UniProtKB-UniRule"/>
</dbReference>
<dbReference type="EMBL" id="SOEF01000001">
    <property type="protein sequence ID" value="TDX48154.1"/>
    <property type="molecule type" value="Genomic_DNA"/>
</dbReference>
<dbReference type="GeneID" id="57011537"/>
<proteinExistence type="inferred from homology"/>
<keyword evidence="5" id="KW-0698">rRNA processing</keyword>
<dbReference type="GO" id="GO:0005737">
    <property type="term" value="C:cytoplasm"/>
    <property type="evidence" value="ECO:0007669"/>
    <property type="project" value="UniProtKB-SubCell"/>
</dbReference>
<dbReference type="PANTHER" id="PTHR22807">
    <property type="entry name" value="NOP2 YEAST -RELATED NOL1/NOP2/FMU SUN DOMAIN-CONTAINING"/>
    <property type="match status" value="1"/>
</dbReference>
<dbReference type="RefSeq" id="WP_089719336.1">
    <property type="nucleotide sequence ID" value="NZ_FMYT01000001.1"/>
</dbReference>
<dbReference type="Proteomes" id="UP000199519">
    <property type="component" value="Unassembled WGS sequence"/>
</dbReference>
<sequence length="449" mass="51130">MKNLRSKILKALLRVESGSYSNLLLDSELKKIKDQRDKNLFTEIFYGVIRNKLYLDYVIESFSKTPLHKMDKEVLTGLRIGVYQLFFLDKIPARAAIYESVEAVKLILPASRKGAVSFTNGVLRNINRKGNELTLPTKTESKKEYLSVKYSYPIWIIKRFLDQYGFKKTEKILKAGNKRAEVIYRFNPLKMEKNEFERLMDQDGIKYENTFLDSFYRLKEVNNPAETQVFKNGAAYIQGTSAGLASLLLDPKENMSVLDLAAAPGGKTTHLAVLMKNSGQITALDVSQSRLNLIRENIERLGVKNVVLKMEDAVKYQDSKKYDRILADLPCSGLGLIASKPEIKWEKSESVIKQMASLQYDILSNNLSKLKPGGKLLYSTCTLSQEENQDLINRILTENNNFELVNINKILEEVSALNLKNENKYLELLPGEVDSEGFFYALLKKVESD</sequence>
<keyword evidence="20" id="KW-1185">Reference proteome</keyword>
<dbReference type="InterPro" id="IPR049560">
    <property type="entry name" value="MeTrfase_RsmB-F_NOP2_cat"/>
</dbReference>
<evidence type="ECO:0000313" key="18">
    <source>
        <dbReference type="EMBL" id="TDX48154.1"/>
    </source>
</evidence>
<evidence type="ECO:0000313" key="17">
    <source>
        <dbReference type="EMBL" id="SES69110.1"/>
    </source>
</evidence>
<dbReference type="Proteomes" id="UP000295472">
    <property type="component" value="Unassembled WGS sequence"/>
</dbReference>
<dbReference type="InterPro" id="IPR023267">
    <property type="entry name" value="RCMT"/>
</dbReference>
<feature type="binding site" evidence="13">
    <location>
        <position position="285"/>
    </location>
    <ligand>
        <name>S-adenosyl-L-methionine</name>
        <dbReference type="ChEBI" id="CHEBI:59789"/>
    </ligand>
</feature>